<sequence>MRLILIKFLFICCLGLSLQGCETLKSLGLGSSDSETEDEYADWNAEKFRNQAKTALDSGNYDKAIKLYEALESRYPFGDESAQTQLDIAYAYYKNSDPEAAIAAADRFIKINPRSSSVDYAYYLKGLANYNRGIGFIDRFLPTDTSQRDPGTARDAYDNFSELQRRFPNSKYVADAQLRMVALKNNLAMYEVHVARFYMKRKAYIAAINRASTVVDKYQRTPAVPYALQIMQEAYTKLELPDLAKDTARVYELNYPNGPPVPEHKDATLSHKVWDFIGLEK</sequence>
<evidence type="ECO:0000259" key="8">
    <source>
        <dbReference type="Pfam" id="PF13525"/>
    </source>
</evidence>
<comment type="similarity">
    <text evidence="6">Belongs to the BamD family.</text>
</comment>
<keyword evidence="1 6" id="KW-0732">Signal</keyword>
<reference evidence="9" key="1">
    <citation type="submission" date="2023-01" db="EMBL/GenBank/DDBJ databases">
        <title>Biogeochemical cycle of methane in antarctic sediments.</title>
        <authorList>
            <person name="Roldan D.M."/>
            <person name="Menes R.J."/>
        </authorList>
    </citation>
    <scope>NUCLEOTIDE SEQUENCE [LARGE SCALE GENOMIC DNA]</scope>
    <source>
        <strain evidence="9">K-2018 MAG008</strain>
    </source>
</reference>
<keyword evidence="2 6" id="KW-0472">Membrane</keyword>
<dbReference type="EMBL" id="JAQSDF010000044">
    <property type="protein sequence ID" value="MDI1231828.1"/>
    <property type="molecule type" value="Genomic_DNA"/>
</dbReference>
<dbReference type="NCBIfam" id="TIGR03302">
    <property type="entry name" value="OM_YfiO"/>
    <property type="match status" value="1"/>
</dbReference>
<keyword evidence="10" id="KW-1185">Reference proteome</keyword>
<feature type="repeat" description="TPR" evidence="7">
    <location>
        <begin position="82"/>
        <end position="115"/>
    </location>
</feature>
<keyword evidence="7" id="KW-0802">TPR repeat</keyword>
<dbReference type="Pfam" id="PF13525">
    <property type="entry name" value="YfiO"/>
    <property type="match status" value="1"/>
</dbReference>
<protein>
    <recommendedName>
        <fullName evidence="6">Outer membrane protein assembly factor BamD</fullName>
    </recommendedName>
</protein>
<evidence type="ECO:0000256" key="4">
    <source>
        <dbReference type="ARBA" id="ARBA00023237"/>
    </source>
</evidence>
<dbReference type="HAMAP" id="MF_00922">
    <property type="entry name" value="OM_assembly_BamD"/>
    <property type="match status" value="1"/>
</dbReference>
<keyword evidence="5 6" id="KW-0449">Lipoprotein</keyword>
<comment type="subunit">
    <text evidence="6">Part of the Bam complex.</text>
</comment>
<evidence type="ECO:0000313" key="9">
    <source>
        <dbReference type="EMBL" id="MDI1231828.1"/>
    </source>
</evidence>
<dbReference type="SMART" id="SM00028">
    <property type="entry name" value="TPR"/>
    <property type="match status" value="2"/>
</dbReference>
<feature type="domain" description="Outer membrane lipoprotein BamD-like" evidence="8">
    <location>
        <begin position="46"/>
        <end position="248"/>
    </location>
</feature>
<evidence type="ECO:0000256" key="7">
    <source>
        <dbReference type="PROSITE-ProRule" id="PRU00339"/>
    </source>
</evidence>
<dbReference type="GO" id="GO:0051205">
    <property type="term" value="P:protein insertion into membrane"/>
    <property type="evidence" value="ECO:0007669"/>
    <property type="project" value="UniProtKB-UniRule"/>
</dbReference>
<dbReference type="GO" id="GO:0043165">
    <property type="term" value="P:Gram-negative-bacterium-type cell outer membrane assembly"/>
    <property type="evidence" value="ECO:0007669"/>
    <property type="project" value="UniProtKB-UniRule"/>
</dbReference>
<dbReference type="PROSITE" id="PS51257">
    <property type="entry name" value="PROKAR_LIPOPROTEIN"/>
    <property type="match status" value="1"/>
</dbReference>
<dbReference type="InterPro" id="IPR019734">
    <property type="entry name" value="TPR_rpt"/>
</dbReference>
<dbReference type="CDD" id="cd15830">
    <property type="entry name" value="BamD"/>
    <property type="match status" value="1"/>
</dbReference>
<organism evidence="9 10">
    <name type="scientific">Candidatus Methylobacter titanis</name>
    <dbReference type="NCBI Taxonomy" id="3053457"/>
    <lineage>
        <taxon>Bacteria</taxon>
        <taxon>Pseudomonadati</taxon>
        <taxon>Pseudomonadota</taxon>
        <taxon>Gammaproteobacteria</taxon>
        <taxon>Methylococcales</taxon>
        <taxon>Methylococcaceae</taxon>
        <taxon>Methylobacter</taxon>
    </lineage>
</organism>
<dbReference type="InterPro" id="IPR011990">
    <property type="entry name" value="TPR-like_helical_dom_sf"/>
</dbReference>
<dbReference type="InterPro" id="IPR017689">
    <property type="entry name" value="BamD"/>
</dbReference>
<dbReference type="InterPro" id="IPR039565">
    <property type="entry name" value="BamD-like"/>
</dbReference>
<dbReference type="PANTHER" id="PTHR37423">
    <property type="entry name" value="SOLUBLE LYTIC MUREIN TRANSGLYCOSYLASE-RELATED"/>
    <property type="match status" value="1"/>
</dbReference>
<keyword evidence="4 6" id="KW-0998">Cell outer membrane</keyword>
<comment type="caution">
    <text evidence="9">The sequence shown here is derived from an EMBL/GenBank/DDBJ whole genome shotgun (WGS) entry which is preliminary data.</text>
</comment>
<evidence type="ECO:0000313" key="10">
    <source>
        <dbReference type="Proteomes" id="UP001160519"/>
    </source>
</evidence>
<proteinExistence type="inferred from homology"/>
<comment type="subcellular location">
    <subcellularLocation>
        <location evidence="6">Cell outer membrane</location>
        <topology evidence="6">Lipid-anchor</topology>
    </subcellularLocation>
</comment>
<evidence type="ECO:0000256" key="3">
    <source>
        <dbReference type="ARBA" id="ARBA00023139"/>
    </source>
</evidence>
<dbReference type="SUPFAM" id="SSF48452">
    <property type="entry name" value="TPR-like"/>
    <property type="match status" value="1"/>
</dbReference>
<evidence type="ECO:0000256" key="1">
    <source>
        <dbReference type="ARBA" id="ARBA00022729"/>
    </source>
</evidence>
<dbReference type="Proteomes" id="UP001160519">
    <property type="component" value="Unassembled WGS sequence"/>
</dbReference>
<comment type="function">
    <text evidence="6">Part of the outer membrane protein assembly complex, which is involved in assembly and insertion of beta-barrel proteins into the outer membrane.</text>
</comment>
<evidence type="ECO:0000256" key="6">
    <source>
        <dbReference type="HAMAP-Rule" id="MF_00922"/>
    </source>
</evidence>
<dbReference type="PROSITE" id="PS50005">
    <property type="entry name" value="TPR"/>
    <property type="match status" value="1"/>
</dbReference>
<name>A0AA43Q4Y4_9GAMM</name>
<evidence type="ECO:0000256" key="2">
    <source>
        <dbReference type="ARBA" id="ARBA00023136"/>
    </source>
</evidence>
<keyword evidence="3 6" id="KW-0564">Palmitate</keyword>
<dbReference type="PANTHER" id="PTHR37423:SF1">
    <property type="entry name" value="OUTER MEMBRANE PROTEIN ASSEMBLY FACTOR BAMD"/>
    <property type="match status" value="1"/>
</dbReference>
<dbReference type="GO" id="GO:1990063">
    <property type="term" value="C:Bam protein complex"/>
    <property type="evidence" value="ECO:0007669"/>
    <property type="project" value="TreeGrafter"/>
</dbReference>
<dbReference type="Gene3D" id="1.25.40.10">
    <property type="entry name" value="Tetratricopeptide repeat domain"/>
    <property type="match status" value="1"/>
</dbReference>
<accession>A0AA43Q4Y4</accession>
<evidence type="ECO:0000256" key="5">
    <source>
        <dbReference type="ARBA" id="ARBA00023288"/>
    </source>
</evidence>
<gene>
    <name evidence="6" type="primary">bamD</name>
    <name evidence="9" type="ORF">PSU93_11825</name>
</gene>
<dbReference type="AlphaFoldDB" id="A0AA43Q4Y4"/>
<dbReference type="FunFam" id="1.25.40.10:FF:000419">
    <property type="entry name" value="Outer membrane protein assembly factor BamD"/>
    <property type="match status" value="1"/>
</dbReference>